<dbReference type="InterPro" id="IPR006322">
    <property type="entry name" value="Glutathione_Rdtase_euk/bac"/>
</dbReference>
<evidence type="ECO:0000259" key="18">
    <source>
        <dbReference type="Pfam" id="PF07992"/>
    </source>
</evidence>
<dbReference type="GO" id="GO:0005739">
    <property type="term" value="C:mitochondrion"/>
    <property type="evidence" value="ECO:0007669"/>
    <property type="project" value="TreeGrafter"/>
</dbReference>
<dbReference type="Pfam" id="PF02852">
    <property type="entry name" value="Pyr_redox_dim"/>
    <property type="match status" value="1"/>
</dbReference>
<feature type="disulfide bond" description="Redox-active" evidence="14">
    <location>
        <begin position="46"/>
        <end position="51"/>
    </location>
</feature>
<evidence type="ECO:0000256" key="3">
    <source>
        <dbReference type="ARBA" id="ARBA00012607"/>
    </source>
</evidence>
<evidence type="ECO:0000256" key="10">
    <source>
        <dbReference type="ARBA" id="ARBA00049142"/>
    </source>
</evidence>
<comment type="cofactor">
    <cofactor evidence="13">
        <name>FAD</name>
        <dbReference type="ChEBI" id="CHEBI:57692"/>
    </cofactor>
    <text evidence="13">Binds 1 FAD per subunit.</text>
</comment>
<evidence type="ECO:0000256" key="4">
    <source>
        <dbReference type="ARBA" id="ARBA00017111"/>
    </source>
</evidence>
<dbReference type="PANTHER" id="PTHR42737">
    <property type="entry name" value="GLUTATHIONE REDUCTASE"/>
    <property type="match status" value="1"/>
</dbReference>
<comment type="similarity">
    <text evidence="1 15">Belongs to the class-I pyridine nucleotide-disulfide oxidoreductase family.</text>
</comment>
<feature type="binding site" evidence="13">
    <location>
        <begin position="177"/>
        <end position="184"/>
    </location>
    <ligand>
        <name>NAD(+)</name>
        <dbReference type="ChEBI" id="CHEBI:57540"/>
    </ligand>
</feature>
<dbReference type="GO" id="GO:0045454">
    <property type="term" value="P:cell redox homeostasis"/>
    <property type="evidence" value="ECO:0007669"/>
    <property type="project" value="InterPro"/>
</dbReference>
<dbReference type="InterPro" id="IPR046952">
    <property type="entry name" value="GSHR/TRXR-like"/>
</dbReference>
<dbReference type="PIRSF" id="PIRSF000350">
    <property type="entry name" value="Mercury_reductase_MerA"/>
    <property type="match status" value="1"/>
</dbReference>
<evidence type="ECO:0000259" key="17">
    <source>
        <dbReference type="Pfam" id="PF02852"/>
    </source>
</evidence>
<dbReference type="PRINTS" id="PR00411">
    <property type="entry name" value="PNDRDTASEI"/>
</dbReference>
<dbReference type="InterPro" id="IPR001100">
    <property type="entry name" value="Pyr_nuc-diS_OxRdtase"/>
</dbReference>
<dbReference type="FunFam" id="3.50.50.60:FF:000235">
    <property type="entry name" value="Glutathione reductase"/>
    <property type="match status" value="1"/>
</dbReference>
<dbReference type="Proteomes" id="UP000245699">
    <property type="component" value="Unassembled WGS sequence"/>
</dbReference>
<feature type="domain" description="FAD/NAD(P)-binding" evidence="18">
    <location>
        <begin position="8"/>
        <end position="326"/>
    </location>
</feature>
<dbReference type="GO" id="GO:0034599">
    <property type="term" value="P:cellular response to oxidative stress"/>
    <property type="evidence" value="ECO:0007669"/>
    <property type="project" value="TreeGrafter"/>
</dbReference>
<comment type="caution">
    <text evidence="19">The sequence shown here is derived from an EMBL/GenBank/DDBJ whole genome shotgun (WGS) entry which is preliminary data.</text>
</comment>
<comment type="subcellular location">
    <subcellularLocation>
        <location evidence="16">Cytoplasm</location>
    </subcellularLocation>
</comment>
<dbReference type="SUPFAM" id="SSF51905">
    <property type="entry name" value="FAD/NAD(P)-binding domain"/>
    <property type="match status" value="1"/>
</dbReference>
<evidence type="ECO:0000256" key="12">
    <source>
        <dbReference type="PIRSR" id="PIRSR000350-2"/>
    </source>
</evidence>
<keyword evidence="5 15" id="KW-0285">Flavoprotein</keyword>
<keyword evidence="20" id="KW-1185">Reference proteome</keyword>
<evidence type="ECO:0000256" key="1">
    <source>
        <dbReference type="ARBA" id="ARBA00007532"/>
    </source>
</evidence>
<dbReference type="EMBL" id="MBFT01000185">
    <property type="protein sequence ID" value="PVU95504.1"/>
    <property type="molecule type" value="Genomic_DNA"/>
</dbReference>
<feature type="binding site" evidence="13">
    <location>
        <position position="311"/>
    </location>
    <ligand>
        <name>FAD</name>
        <dbReference type="ChEBI" id="CHEBI:57692"/>
    </ligand>
</feature>
<keyword evidence="7 15" id="KW-0560">Oxidoreductase</keyword>
<keyword evidence="9 15" id="KW-0676">Redox-active center</keyword>
<keyword evidence="13" id="KW-0520">NAD</keyword>
<keyword evidence="8" id="KW-1015">Disulfide bond</keyword>
<comment type="subunit">
    <text evidence="2">Homodimer.</text>
</comment>
<dbReference type="InterPro" id="IPR004099">
    <property type="entry name" value="Pyr_nucl-diS_OxRdtase_dimer"/>
</dbReference>
<proteinExistence type="inferred from homology"/>
<evidence type="ECO:0000313" key="19">
    <source>
        <dbReference type="EMBL" id="PVU95504.1"/>
    </source>
</evidence>
<evidence type="ECO:0000256" key="14">
    <source>
        <dbReference type="PIRSR" id="PIRSR000350-4"/>
    </source>
</evidence>
<dbReference type="NCBIfam" id="TIGR01421">
    <property type="entry name" value="gluta_reduc_1"/>
    <property type="match status" value="1"/>
</dbReference>
<dbReference type="STRING" id="61424.A0A2T9YTA1"/>
<feature type="binding site" evidence="13">
    <location>
        <position position="118"/>
    </location>
    <ligand>
        <name>FAD</name>
        <dbReference type="ChEBI" id="CHEBI:57692"/>
    </ligand>
</feature>
<accession>A0A2T9YTA1</accession>
<evidence type="ECO:0000256" key="2">
    <source>
        <dbReference type="ARBA" id="ARBA00011738"/>
    </source>
</evidence>
<evidence type="ECO:0000313" key="20">
    <source>
        <dbReference type="Proteomes" id="UP000245699"/>
    </source>
</evidence>
<dbReference type="FunFam" id="3.30.390.30:FF:000003">
    <property type="entry name" value="Glutathione reductase"/>
    <property type="match status" value="1"/>
</dbReference>
<dbReference type="AlphaFoldDB" id="A0A2T9YTA1"/>
<dbReference type="OrthoDB" id="5956163at2759"/>
<dbReference type="InterPro" id="IPR012999">
    <property type="entry name" value="Pyr_OxRdtase_I_AS"/>
</dbReference>
<comment type="function">
    <text evidence="11 16">Catalyzes the reduction of glutathione disulfide (GSSG) to reduced glutathione (GSH). Constitutes the major mechanism to maintain a high GSH:GSSG ratio in the cytosol.</text>
</comment>
<evidence type="ECO:0000256" key="6">
    <source>
        <dbReference type="ARBA" id="ARBA00022827"/>
    </source>
</evidence>
<dbReference type="InterPro" id="IPR036188">
    <property type="entry name" value="FAD/NAD-bd_sf"/>
</dbReference>
<dbReference type="PRINTS" id="PR00368">
    <property type="entry name" value="FADPNR"/>
</dbReference>
<feature type="active site" description="Proton acceptor" evidence="12">
    <location>
        <position position="449"/>
    </location>
</feature>
<dbReference type="EC" id="1.8.1.7" evidence="3 16"/>
<evidence type="ECO:0000256" key="11">
    <source>
        <dbReference type="ARBA" id="ARBA00056905"/>
    </source>
</evidence>
<evidence type="ECO:0000256" key="16">
    <source>
        <dbReference type="RuleBase" id="RU365016"/>
    </source>
</evidence>
<dbReference type="NCBIfam" id="NF004776">
    <property type="entry name" value="PRK06116.1"/>
    <property type="match status" value="1"/>
</dbReference>
<comment type="catalytic activity">
    <reaction evidence="10 16">
        <text>2 glutathione + NADP(+) = glutathione disulfide + NADPH + H(+)</text>
        <dbReference type="Rhea" id="RHEA:11740"/>
        <dbReference type="ChEBI" id="CHEBI:15378"/>
        <dbReference type="ChEBI" id="CHEBI:57783"/>
        <dbReference type="ChEBI" id="CHEBI:57925"/>
        <dbReference type="ChEBI" id="CHEBI:58297"/>
        <dbReference type="ChEBI" id="CHEBI:58349"/>
        <dbReference type="EC" id="1.8.1.7"/>
    </reaction>
</comment>
<evidence type="ECO:0000256" key="5">
    <source>
        <dbReference type="ARBA" id="ARBA00022630"/>
    </source>
</evidence>
<dbReference type="GO" id="GO:0050661">
    <property type="term" value="F:NADP binding"/>
    <property type="evidence" value="ECO:0007669"/>
    <property type="project" value="InterPro"/>
</dbReference>
<dbReference type="GO" id="GO:0005829">
    <property type="term" value="C:cytosol"/>
    <property type="evidence" value="ECO:0007669"/>
    <property type="project" value="TreeGrafter"/>
</dbReference>
<keyword evidence="16" id="KW-0963">Cytoplasm</keyword>
<dbReference type="PANTHER" id="PTHR42737:SF2">
    <property type="entry name" value="GLUTATHIONE REDUCTASE"/>
    <property type="match status" value="1"/>
</dbReference>
<evidence type="ECO:0000256" key="13">
    <source>
        <dbReference type="PIRSR" id="PIRSR000350-3"/>
    </source>
</evidence>
<sequence length="460" mass="50556">MAPIKKVFDYIVIGGGSGGLASARRAASYGAKVALIESSGRLGGTCVNVGCVPKKVMFNTASIRNAIHAAKHYGFDVEYKGFSWAHVKKERDAYIKRLNGIYERNVEKDNVEYIQGFGKFLSPNTVEVGDNILEASKILIAVGGKPTIPKIEGSEYGITSDGFFDLETQPKKVAVVGTGYIGVEMASIFRELGSEVMVLSRSETVLRHHDTIIGTNMMDEMARIGITFAKNSVPFKVEKIENSEFPYKFTWKSNDTLHSDNFDCVLWAVGREPNISGLGLEKINVKLRKTNHVIADPFQYTGVEGVFALGDVYGLAELTPVAIAAGRKLSDRLFGGEEFRDSKLDYETIPTVIFGAQPAGTCGITEAQAIKRYGKDNIKIYQTKFSNMYNALLPYKPMTSMKLIVTLPEEKVVGLHMIGRDCDEMLQGFGVAMKMGATKKDFDNCVAIHPTSSEELVTMR</sequence>
<keyword evidence="13" id="KW-0547">Nucleotide-binding</keyword>
<feature type="domain" description="Pyridine nucleotide-disulphide oxidoreductase dimerisation" evidence="17">
    <location>
        <begin position="349"/>
        <end position="459"/>
    </location>
</feature>
<dbReference type="Gene3D" id="3.50.50.60">
    <property type="entry name" value="FAD/NAD(P)-binding domain"/>
    <property type="match status" value="2"/>
</dbReference>
<dbReference type="Pfam" id="PF07992">
    <property type="entry name" value="Pyr_redox_2"/>
    <property type="match status" value="1"/>
</dbReference>
<dbReference type="InterPro" id="IPR023753">
    <property type="entry name" value="FAD/NAD-binding_dom"/>
</dbReference>
<evidence type="ECO:0000256" key="15">
    <source>
        <dbReference type="RuleBase" id="RU003691"/>
    </source>
</evidence>
<dbReference type="GO" id="GO:0004362">
    <property type="term" value="F:glutathione-disulfide reductase (NADPH) activity"/>
    <property type="evidence" value="ECO:0007669"/>
    <property type="project" value="UniProtKB-EC"/>
</dbReference>
<dbReference type="SUPFAM" id="SSF55424">
    <property type="entry name" value="FAD/NAD-linked reductases, dimerisation (C-terminal) domain"/>
    <property type="match status" value="1"/>
</dbReference>
<dbReference type="GO" id="GO:0050660">
    <property type="term" value="F:flavin adenine dinucleotide binding"/>
    <property type="evidence" value="ECO:0007669"/>
    <property type="project" value="InterPro"/>
</dbReference>
<name>A0A2T9YTA1_9FUNG</name>
<dbReference type="PROSITE" id="PS00076">
    <property type="entry name" value="PYRIDINE_REDOX_1"/>
    <property type="match status" value="1"/>
</dbReference>
<protein>
    <recommendedName>
        <fullName evidence="4 16">Glutathione reductase</fullName>
        <ecNumber evidence="3 16">1.8.1.7</ecNumber>
    </recommendedName>
</protein>
<gene>
    <name evidence="19" type="ORF">BB559_002706</name>
</gene>
<keyword evidence="16" id="KW-0521">NADP</keyword>
<evidence type="ECO:0000256" key="9">
    <source>
        <dbReference type="ARBA" id="ARBA00023284"/>
    </source>
</evidence>
<feature type="binding site" evidence="13">
    <location>
        <position position="270"/>
    </location>
    <ligand>
        <name>NAD(+)</name>
        <dbReference type="ChEBI" id="CHEBI:57540"/>
    </ligand>
</feature>
<dbReference type="InterPro" id="IPR016156">
    <property type="entry name" value="FAD/NAD-linked_Rdtase_dimer_sf"/>
</dbReference>
<reference evidence="19 20" key="1">
    <citation type="journal article" date="2018" name="MBio">
        <title>Comparative Genomics Reveals the Core Gene Toolbox for the Fungus-Insect Symbiosis.</title>
        <authorList>
            <person name="Wang Y."/>
            <person name="Stata M."/>
            <person name="Wang W."/>
            <person name="Stajich J.E."/>
            <person name="White M.M."/>
            <person name="Moncalvo J.M."/>
        </authorList>
    </citation>
    <scope>NUCLEOTIDE SEQUENCE [LARGE SCALE GENOMIC DNA]</scope>
    <source>
        <strain evidence="19 20">AUS-77-4</strain>
    </source>
</reference>
<evidence type="ECO:0000256" key="7">
    <source>
        <dbReference type="ARBA" id="ARBA00023002"/>
    </source>
</evidence>
<dbReference type="Gene3D" id="3.30.390.30">
    <property type="match status" value="1"/>
</dbReference>
<evidence type="ECO:0000256" key="8">
    <source>
        <dbReference type="ARBA" id="ARBA00023157"/>
    </source>
</evidence>
<feature type="binding site" evidence="13">
    <location>
        <position position="55"/>
    </location>
    <ligand>
        <name>FAD</name>
        <dbReference type="ChEBI" id="CHEBI:57692"/>
    </ligand>
</feature>
<organism evidence="19 20">
    <name type="scientific">Furculomyces boomerangus</name>
    <dbReference type="NCBI Taxonomy" id="61424"/>
    <lineage>
        <taxon>Eukaryota</taxon>
        <taxon>Fungi</taxon>
        <taxon>Fungi incertae sedis</taxon>
        <taxon>Zoopagomycota</taxon>
        <taxon>Kickxellomycotina</taxon>
        <taxon>Harpellomycetes</taxon>
        <taxon>Harpellales</taxon>
        <taxon>Harpellaceae</taxon>
        <taxon>Furculomyces</taxon>
    </lineage>
</organism>
<keyword evidence="6 13" id="KW-0274">FAD</keyword>
<dbReference type="GO" id="GO:0006749">
    <property type="term" value="P:glutathione metabolic process"/>
    <property type="evidence" value="ECO:0007669"/>
    <property type="project" value="InterPro"/>
</dbReference>